<dbReference type="GO" id="GO:0032040">
    <property type="term" value="C:small-subunit processome"/>
    <property type="evidence" value="ECO:0007669"/>
    <property type="project" value="TreeGrafter"/>
</dbReference>
<keyword evidence="8" id="KW-1185">Reference proteome</keyword>
<evidence type="ECO:0000313" key="7">
    <source>
        <dbReference type="EMBL" id="GBE81415.1"/>
    </source>
</evidence>
<keyword evidence="4" id="KW-0677">Repeat</keyword>
<evidence type="ECO:0000256" key="4">
    <source>
        <dbReference type="ARBA" id="ARBA00022737"/>
    </source>
</evidence>
<dbReference type="InterPro" id="IPR013949">
    <property type="entry name" value="Utp6"/>
</dbReference>
<accession>A0A401GH09</accession>
<keyword evidence="5" id="KW-0539">Nucleus</keyword>
<dbReference type="SUPFAM" id="SSF48452">
    <property type="entry name" value="TPR-like"/>
    <property type="match status" value="1"/>
</dbReference>
<dbReference type="GO" id="GO:0030515">
    <property type="term" value="F:snoRNA binding"/>
    <property type="evidence" value="ECO:0007669"/>
    <property type="project" value="InterPro"/>
</dbReference>
<dbReference type="EMBL" id="BFAD01000003">
    <property type="protein sequence ID" value="GBE81415.1"/>
    <property type="molecule type" value="Genomic_DNA"/>
</dbReference>
<dbReference type="AlphaFoldDB" id="A0A401GH09"/>
<evidence type="ECO:0000256" key="5">
    <source>
        <dbReference type="ARBA" id="ARBA00023242"/>
    </source>
</evidence>
<dbReference type="GO" id="GO:0034388">
    <property type="term" value="C:Pwp2p-containing subcomplex of 90S preribosome"/>
    <property type="evidence" value="ECO:0007669"/>
    <property type="project" value="TreeGrafter"/>
</dbReference>
<dbReference type="GO" id="GO:0000462">
    <property type="term" value="P:maturation of SSU-rRNA from tricistronic rRNA transcript (SSU-rRNA, 5.8S rRNA, LSU-rRNA)"/>
    <property type="evidence" value="ECO:0007669"/>
    <property type="project" value="InterPro"/>
</dbReference>
<dbReference type="PANTHER" id="PTHR23271">
    <property type="entry name" value="HEPATOCELLULAR CARCINOMA-ASSOCIATED ANTIGEN 66"/>
    <property type="match status" value="1"/>
</dbReference>
<dbReference type="Proteomes" id="UP000287166">
    <property type="component" value="Unassembled WGS sequence"/>
</dbReference>
<dbReference type="PANTHER" id="PTHR23271:SF1">
    <property type="entry name" value="U3 SMALL NUCLEOLAR RNA-ASSOCIATED PROTEIN 6 HOMOLOG"/>
    <property type="match status" value="1"/>
</dbReference>
<dbReference type="Pfam" id="PF08640">
    <property type="entry name" value="U3_assoc_6"/>
    <property type="match status" value="1"/>
</dbReference>
<dbReference type="Gene3D" id="1.25.40.10">
    <property type="entry name" value="Tetratricopeptide repeat domain"/>
    <property type="match status" value="1"/>
</dbReference>
<dbReference type="InterPro" id="IPR011990">
    <property type="entry name" value="TPR-like_helical_dom_sf"/>
</dbReference>
<keyword evidence="3" id="KW-0698">rRNA processing</keyword>
<proteinExistence type="inferred from homology"/>
<organism evidence="7 8">
    <name type="scientific">Sparassis crispa</name>
    <dbReference type="NCBI Taxonomy" id="139825"/>
    <lineage>
        <taxon>Eukaryota</taxon>
        <taxon>Fungi</taxon>
        <taxon>Dikarya</taxon>
        <taxon>Basidiomycota</taxon>
        <taxon>Agaricomycotina</taxon>
        <taxon>Agaricomycetes</taxon>
        <taxon>Polyporales</taxon>
        <taxon>Sparassidaceae</taxon>
        <taxon>Sparassis</taxon>
    </lineage>
</organism>
<evidence type="ECO:0000256" key="2">
    <source>
        <dbReference type="ARBA" id="ARBA00010734"/>
    </source>
</evidence>
<feature type="domain" description="U3 small nucleolar RNA-associated protein 6 N-terminal" evidence="6">
    <location>
        <begin position="9"/>
        <end position="91"/>
    </location>
</feature>
<dbReference type="SMART" id="SM00386">
    <property type="entry name" value="HAT"/>
    <property type="match status" value="4"/>
</dbReference>
<evidence type="ECO:0000256" key="1">
    <source>
        <dbReference type="ARBA" id="ARBA00004604"/>
    </source>
</evidence>
<dbReference type="GeneID" id="38778332"/>
<comment type="caution">
    <text evidence="7">The sequence shown here is derived from an EMBL/GenBank/DDBJ whole genome shotgun (WGS) entry which is preliminary data.</text>
</comment>
<dbReference type="RefSeq" id="XP_027612328.1">
    <property type="nucleotide sequence ID" value="XM_027756527.1"/>
</dbReference>
<sequence>MERVHFQQEQMLAELKDLVQRGLFTQKEAKQILQKRTAFETALVRRVAKKGDFLRYAAYEMGLEALRRKRVERLKQDTAPPSVSDYALVRRQFHIFERALKKFKGDVGLWIQYVRVAKKERARALVGRITARALQLHPNVPALYILAASHELQHLSPSTARALLQRGIRLNADSVEMWREYVRMELGFVESLRRRWGVLGIDVAQGDKGKGKEMEKEKAIDEGLLAFEDEAMGEGEDVQMAADQEEGAEDEAARREIMQGAIVKSVMDNAAKALPKFELFTSLHDLLVIYPCPPELRDALLEHLFVLLRSTLPTDPAAIKLSATRYLTPGLKGEALIDALKGANEQLVKAVRDNSTSSSSLAAAYVTFVKEWCEKDVDDTLKGYLVASLHMLAQRDAASAALMAAEIRLLASYPQIHPFLPPSCNSIPHILRLARKYTRKASGAEEMWIARLELESQFTEGKEAYQATWAEAREAVVEGDGVTTVWLWGLERAREADVEADVELLETLLRESKRITDPAAWSAVHEVLLVRYAAAVLALADGDVARPGPGERSTPDRAQLGAATAAARAGARVQRVRHIATSYLPSAKVWARVFAQEAAAMQSGLQGDADLKVLEEVYEYWRREDGVAATAEWAKLLLRRGKGREAQAAVMRARSWLTADESGEVERRWAIDLEGPPEDSGAAAAACNIR</sequence>
<comment type="subcellular location">
    <subcellularLocation>
        <location evidence="1">Nucleus</location>
        <location evidence="1">Nucleolus</location>
    </subcellularLocation>
</comment>
<comment type="similarity">
    <text evidence="2">Belongs to the UTP6 family.</text>
</comment>
<evidence type="ECO:0000313" key="8">
    <source>
        <dbReference type="Proteomes" id="UP000287166"/>
    </source>
</evidence>
<evidence type="ECO:0000256" key="3">
    <source>
        <dbReference type="ARBA" id="ARBA00022552"/>
    </source>
</evidence>
<dbReference type="InParanoid" id="A0A401GH09"/>
<dbReference type="STRING" id="139825.A0A401GH09"/>
<reference evidence="7 8" key="1">
    <citation type="journal article" date="2018" name="Sci. Rep.">
        <title>Genome sequence of the cauliflower mushroom Sparassis crispa (Hanabiratake) and its association with beneficial usage.</title>
        <authorList>
            <person name="Kiyama R."/>
            <person name="Furutani Y."/>
            <person name="Kawaguchi K."/>
            <person name="Nakanishi T."/>
        </authorList>
    </citation>
    <scope>NUCLEOTIDE SEQUENCE [LARGE SCALE GENOMIC DNA]</scope>
</reference>
<dbReference type="InterPro" id="IPR003107">
    <property type="entry name" value="HAT"/>
</dbReference>
<dbReference type="InterPro" id="IPR055347">
    <property type="entry name" value="UTP6_N"/>
</dbReference>
<protein>
    <recommendedName>
        <fullName evidence="6">U3 small nucleolar RNA-associated protein 6 N-terminal domain-containing protein</fullName>
    </recommendedName>
</protein>
<evidence type="ECO:0000259" key="6">
    <source>
        <dbReference type="Pfam" id="PF08640"/>
    </source>
</evidence>
<gene>
    <name evidence="7" type="ORF">SCP_0311440</name>
</gene>
<name>A0A401GH09_9APHY</name>
<dbReference type="OrthoDB" id="28112at2759"/>